<name>A0ABM8Q5T3_9BACT</name>
<organism evidence="1 2">
    <name type="scientific">Campylobacter suis</name>
    <dbReference type="NCBI Taxonomy" id="2790657"/>
    <lineage>
        <taxon>Bacteria</taxon>
        <taxon>Pseudomonadati</taxon>
        <taxon>Campylobacterota</taxon>
        <taxon>Epsilonproteobacteria</taxon>
        <taxon>Campylobacterales</taxon>
        <taxon>Campylobacteraceae</taxon>
        <taxon>Campylobacter</taxon>
    </lineage>
</organism>
<dbReference type="EMBL" id="CAJHOE010000002">
    <property type="protein sequence ID" value="CAD7288249.1"/>
    <property type="molecule type" value="Genomic_DNA"/>
</dbReference>
<comment type="caution">
    <text evidence="1">The sequence shown here is derived from an EMBL/GenBank/DDBJ whole genome shotgun (WGS) entry which is preliminary data.</text>
</comment>
<sequence length="118" mass="13802">MLAYEYENLQRLLLASVFYNFFSNTIPTMVSNLNEQLFTGTRKELVKIYNEHVKELPARGFNVVVLDIIKNKPNLEREISEIFSLTPLLFEDFEHYYSYLTQLCKTNSALNSLKGLKL</sequence>
<dbReference type="RefSeq" id="WP_230056971.1">
    <property type="nucleotide sequence ID" value="NZ_CAJHOE010000002.1"/>
</dbReference>
<evidence type="ECO:0000313" key="2">
    <source>
        <dbReference type="Proteomes" id="UP000789359"/>
    </source>
</evidence>
<proteinExistence type="predicted"/>
<reference evidence="1 2" key="1">
    <citation type="submission" date="2020-11" db="EMBL/GenBank/DDBJ databases">
        <authorList>
            <person name="Peeters C."/>
        </authorList>
    </citation>
    <scope>NUCLEOTIDE SEQUENCE [LARGE SCALE GENOMIC DNA]</scope>
    <source>
        <strain evidence="1 2">LMG 8286</strain>
    </source>
</reference>
<dbReference type="Proteomes" id="UP000789359">
    <property type="component" value="Unassembled WGS sequence"/>
</dbReference>
<protein>
    <submittedName>
        <fullName evidence="1">Uncharacterized protein</fullName>
    </submittedName>
</protein>
<gene>
    <name evidence="1" type="ORF">LMG8286_01217</name>
</gene>
<evidence type="ECO:0000313" key="1">
    <source>
        <dbReference type="EMBL" id="CAD7288249.1"/>
    </source>
</evidence>
<accession>A0ABM8Q5T3</accession>
<keyword evidence="2" id="KW-1185">Reference proteome</keyword>